<sequence>MVTGCPMLSSSLHRPLGELLCDATEQILWPLASGRSRGKLHCRVGHGQATYHRYDPRQGLHQITYGVRMVEAKQQAESAAAWLSTREITRRRYFGGTVSPLNLLAHTCCHEFAHLLQQQDGKRYHGSVHNGHFYQILDNLHAQGQGNRVQGFLAEQAQRRGLPLSDQPLRLPDPTSARAQWRVGDKVFFGEGQSHRVGHILRVNRKTCTVACPALRGELRYRVPLSLLRREEAALTA</sequence>
<dbReference type="Proteomes" id="UP000198519">
    <property type="component" value="Unassembled WGS sequence"/>
</dbReference>
<gene>
    <name evidence="1" type="ORF">SAMN04487963_0792</name>
</gene>
<accession>A0A1I4M1M9</accession>
<evidence type="ECO:0000313" key="1">
    <source>
        <dbReference type="EMBL" id="SFL96976.1"/>
    </source>
</evidence>
<evidence type="ECO:0000313" key="2">
    <source>
        <dbReference type="Proteomes" id="UP000198519"/>
    </source>
</evidence>
<proteinExistence type="predicted"/>
<reference evidence="2" key="1">
    <citation type="submission" date="2016-10" db="EMBL/GenBank/DDBJ databases">
        <authorList>
            <person name="Varghese N."/>
            <person name="Submissions S."/>
        </authorList>
    </citation>
    <scope>NUCLEOTIDE SEQUENCE [LARGE SCALE GENOMIC DNA]</scope>
    <source>
        <strain evidence="2">CGMCC 1.7061</strain>
    </source>
</reference>
<organism evidence="1 2">
    <name type="scientific">Marinobacter zhejiangensis</name>
    <dbReference type="NCBI Taxonomy" id="488535"/>
    <lineage>
        <taxon>Bacteria</taxon>
        <taxon>Pseudomonadati</taxon>
        <taxon>Pseudomonadota</taxon>
        <taxon>Gammaproteobacteria</taxon>
        <taxon>Pseudomonadales</taxon>
        <taxon>Marinobacteraceae</taxon>
        <taxon>Marinobacter</taxon>
    </lineage>
</organism>
<evidence type="ECO:0008006" key="3">
    <source>
        <dbReference type="Google" id="ProtNLM"/>
    </source>
</evidence>
<keyword evidence="2" id="KW-1185">Reference proteome</keyword>
<dbReference type="EMBL" id="FOUE01000001">
    <property type="protein sequence ID" value="SFL96976.1"/>
    <property type="molecule type" value="Genomic_DNA"/>
</dbReference>
<dbReference type="AlphaFoldDB" id="A0A1I4M1M9"/>
<name>A0A1I4M1M9_9GAMM</name>
<protein>
    <recommendedName>
        <fullName evidence="3">SprT-like family protein</fullName>
    </recommendedName>
</protein>